<dbReference type="InterPro" id="IPR023210">
    <property type="entry name" value="NADP_OxRdtase_dom"/>
</dbReference>
<evidence type="ECO:0000259" key="5">
    <source>
        <dbReference type="Pfam" id="PF00248"/>
    </source>
</evidence>
<name>A0AAV5QSF4_9ASCO</name>
<dbReference type="InterPro" id="IPR036812">
    <property type="entry name" value="NAD(P)_OxRdtase_dom_sf"/>
</dbReference>
<dbReference type="PROSITE" id="PS00798">
    <property type="entry name" value="ALDOKETO_REDUCTASE_1"/>
    <property type="match status" value="1"/>
</dbReference>
<reference evidence="6 7" key="1">
    <citation type="journal article" date="2023" name="Elife">
        <title>Identification of key yeast species and microbe-microbe interactions impacting larval growth of Drosophila in the wild.</title>
        <authorList>
            <person name="Mure A."/>
            <person name="Sugiura Y."/>
            <person name="Maeda R."/>
            <person name="Honda K."/>
            <person name="Sakurai N."/>
            <person name="Takahashi Y."/>
            <person name="Watada M."/>
            <person name="Katoh T."/>
            <person name="Gotoh A."/>
            <person name="Gotoh Y."/>
            <person name="Taniguchi I."/>
            <person name="Nakamura K."/>
            <person name="Hayashi T."/>
            <person name="Katayama T."/>
            <person name="Uemura T."/>
            <person name="Hattori Y."/>
        </authorList>
    </citation>
    <scope>NUCLEOTIDE SEQUENCE [LARGE SCALE GENOMIC DNA]</scope>
    <source>
        <strain evidence="6 7">SC-9</strain>
    </source>
</reference>
<evidence type="ECO:0000313" key="6">
    <source>
        <dbReference type="EMBL" id="GMM37855.1"/>
    </source>
</evidence>
<dbReference type="InterPro" id="IPR020471">
    <property type="entry name" value="AKR"/>
</dbReference>
<dbReference type="PIRSF" id="PIRSF000097">
    <property type="entry name" value="AKR"/>
    <property type="match status" value="1"/>
</dbReference>
<keyword evidence="7" id="KW-1185">Reference proteome</keyword>
<dbReference type="Proteomes" id="UP001360560">
    <property type="component" value="Unassembled WGS sequence"/>
</dbReference>
<dbReference type="GeneID" id="90075830"/>
<dbReference type="EMBL" id="BTFZ01000012">
    <property type="protein sequence ID" value="GMM37855.1"/>
    <property type="molecule type" value="Genomic_DNA"/>
</dbReference>
<evidence type="ECO:0000313" key="7">
    <source>
        <dbReference type="Proteomes" id="UP001360560"/>
    </source>
</evidence>
<feature type="domain" description="NADP-dependent oxidoreductase" evidence="5">
    <location>
        <begin position="22"/>
        <end position="293"/>
    </location>
</feature>
<dbReference type="PROSITE" id="PS00062">
    <property type="entry name" value="ALDOKETO_REDUCTASE_2"/>
    <property type="match status" value="1"/>
</dbReference>
<sequence length="318" mass="35578">MALLKNCTTTFKLNTGATIPAVGLGTWNSTDEKEAKGAVVAAIKAGYRHIDTAYIYRNEKQIGEGIKEAINSGLVKREELFVTTKLWCFDQTDPLPALEGSIERLGLDYIDLYLMHWPIPIHKREDANGNLIWQPPLDDPNRAEYFRKDWDFFKTWELMSKLPESGLTKAVGVSNFTAGRLEALCSKGKLIPACNQVQLHPLLPEIELLEVANKYGVILEAYSPLGSQNTPVLKNEFISEIAKKNDIPAANVIFSWIVSRGIVVLPKSVKEARIVSNLKTIDLPKEDMEALTEYASRNGGPARVATSKWLPEGFWEEY</sequence>
<feature type="active site" description="Proton donor" evidence="2">
    <location>
        <position position="56"/>
    </location>
</feature>
<organism evidence="6 7">
    <name type="scientific">Saccharomycopsis crataegensis</name>
    <dbReference type="NCBI Taxonomy" id="43959"/>
    <lineage>
        <taxon>Eukaryota</taxon>
        <taxon>Fungi</taxon>
        <taxon>Dikarya</taxon>
        <taxon>Ascomycota</taxon>
        <taxon>Saccharomycotina</taxon>
        <taxon>Saccharomycetes</taxon>
        <taxon>Saccharomycopsidaceae</taxon>
        <taxon>Saccharomycopsis</taxon>
    </lineage>
</organism>
<keyword evidence="1" id="KW-0560">Oxidoreductase</keyword>
<comment type="caution">
    <text evidence="6">The sequence shown here is derived from an EMBL/GenBank/DDBJ whole genome shotgun (WGS) entry which is preliminary data.</text>
</comment>
<dbReference type="PRINTS" id="PR00069">
    <property type="entry name" value="ALDKETRDTASE"/>
</dbReference>
<dbReference type="InterPro" id="IPR018170">
    <property type="entry name" value="Aldo/ket_reductase_CS"/>
</dbReference>
<accession>A0AAV5QSF4</accession>
<dbReference type="PANTHER" id="PTHR11732">
    <property type="entry name" value="ALDO/KETO REDUCTASE"/>
    <property type="match status" value="1"/>
</dbReference>
<dbReference type="Pfam" id="PF00248">
    <property type="entry name" value="Aldo_ket_red"/>
    <property type="match status" value="1"/>
</dbReference>
<evidence type="ECO:0000256" key="4">
    <source>
        <dbReference type="PIRSR" id="PIRSR000097-3"/>
    </source>
</evidence>
<dbReference type="RefSeq" id="XP_064854851.1">
    <property type="nucleotide sequence ID" value="XM_064998779.1"/>
</dbReference>
<proteinExistence type="predicted"/>
<protein>
    <submittedName>
        <fullName evidence="6">Trifunctional aldehyde reductase/carbonyl reductase (NADPH)/glucose 1-dehydrogenase (NADP(+))</fullName>
    </submittedName>
</protein>
<dbReference type="SUPFAM" id="SSF51430">
    <property type="entry name" value="NAD(P)-linked oxidoreductase"/>
    <property type="match status" value="1"/>
</dbReference>
<dbReference type="Gene3D" id="3.20.20.100">
    <property type="entry name" value="NADP-dependent oxidoreductase domain"/>
    <property type="match status" value="1"/>
</dbReference>
<evidence type="ECO:0000256" key="1">
    <source>
        <dbReference type="ARBA" id="ARBA00023002"/>
    </source>
</evidence>
<dbReference type="AlphaFoldDB" id="A0AAV5QSF4"/>
<evidence type="ECO:0000256" key="2">
    <source>
        <dbReference type="PIRSR" id="PIRSR000097-1"/>
    </source>
</evidence>
<dbReference type="FunFam" id="3.20.20.100:FF:000002">
    <property type="entry name" value="2,5-diketo-D-gluconic acid reductase A"/>
    <property type="match status" value="1"/>
</dbReference>
<dbReference type="GO" id="GO:0016616">
    <property type="term" value="F:oxidoreductase activity, acting on the CH-OH group of donors, NAD or NADP as acceptor"/>
    <property type="evidence" value="ECO:0007669"/>
    <property type="project" value="UniProtKB-ARBA"/>
</dbReference>
<gene>
    <name evidence="6" type="ORF">DASC09_051800</name>
</gene>
<feature type="binding site" evidence="3">
    <location>
        <position position="116"/>
    </location>
    <ligand>
        <name>substrate</name>
    </ligand>
</feature>
<feature type="site" description="Lowers pKa of active site Tyr" evidence="4">
    <location>
        <position position="85"/>
    </location>
</feature>
<evidence type="ECO:0000256" key="3">
    <source>
        <dbReference type="PIRSR" id="PIRSR000097-2"/>
    </source>
</evidence>